<evidence type="ECO:0000313" key="1">
    <source>
        <dbReference type="EMBL" id="QXI37494.1"/>
    </source>
</evidence>
<proteinExistence type="predicted"/>
<reference evidence="1 2" key="2">
    <citation type="journal article" date="2021" name="Microorganisms">
        <title>The Ever-Expanding Pseudomonas Genus: Description of 43 New Species and Partition of the Pseudomonas putida Group.</title>
        <authorList>
            <person name="Girard L."/>
            <person name="Lood C."/>
            <person name="Hofte M."/>
            <person name="Vandamme P."/>
            <person name="Rokni-Zadeh H."/>
            <person name="van Noort V."/>
            <person name="Lavigne R."/>
            <person name="De Mot R."/>
        </authorList>
    </citation>
    <scope>NUCLEOTIDE SEQUENCE [LARGE SCALE GENOMIC DNA]</scope>
    <source>
        <strain evidence="1 2">RW9S1A</strain>
    </source>
</reference>
<dbReference type="EMBL" id="CP077095">
    <property type="protein sequence ID" value="QXI37494.1"/>
    <property type="molecule type" value="Genomic_DNA"/>
</dbReference>
<dbReference type="Gene3D" id="3.30.1360.100">
    <property type="entry name" value="General secretion pathway protein M, EpsM"/>
    <property type="match status" value="1"/>
</dbReference>
<dbReference type="KEGG" id="pxn:HU772_019445"/>
<gene>
    <name evidence="1" type="primary">gspM</name>
    <name evidence="1" type="ORF">HU772_019445</name>
</gene>
<dbReference type="AlphaFoldDB" id="A0A9E6TWI7"/>
<reference evidence="1 2" key="1">
    <citation type="journal article" date="2020" name="Microorganisms">
        <title>Reliable Identification of Environmental Pseudomonas Isolates Using the rpoD Gene.</title>
        <authorList>
            <consortium name="The Broad Institute Genome Sequencing Platform"/>
            <person name="Girard L."/>
            <person name="Lood C."/>
            <person name="Rokni-Zadeh H."/>
            <person name="van Noort V."/>
            <person name="Lavigne R."/>
            <person name="De Mot R."/>
        </authorList>
    </citation>
    <scope>NUCLEOTIDE SEQUENCE [LARGE SCALE GENOMIC DNA]</scope>
    <source>
        <strain evidence="1 2">RW9S1A</strain>
    </source>
</reference>
<sequence>MRGEWLQRKRMSLAWGLVGLLLAVLALREGMAWWREQGQWRSLAESVATLEPGAPMSLERLRQSAQARGIALDDVQPEGEGWQVRGKVAQAQALQGWLQALAEEGAQPLQWALARETDGLRFDVRVRP</sequence>
<keyword evidence="2" id="KW-1185">Reference proteome</keyword>
<evidence type="ECO:0000313" key="2">
    <source>
        <dbReference type="Proteomes" id="UP000633418"/>
    </source>
</evidence>
<dbReference type="RefSeq" id="WP_186658519.1">
    <property type="nucleotide sequence ID" value="NZ_CP077095.1"/>
</dbReference>
<organism evidence="1 2">
    <name type="scientific">Pseudomonas xantholysinigenes</name>
    <dbReference type="NCBI Taxonomy" id="2745490"/>
    <lineage>
        <taxon>Bacteria</taxon>
        <taxon>Pseudomonadati</taxon>
        <taxon>Pseudomonadota</taxon>
        <taxon>Gammaproteobacteria</taxon>
        <taxon>Pseudomonadales</taxon>
        <taxon>Pseudomonadaceae</taxon>
        <taxon>Pseudomonas</taxon>
    </lineage>
</organism>
<dbReference type="NCBIfam" id="TIGR04412">
    <property type="entry name" value="T2SS_GspM_XcpZ"/>
    <property type="match status" value="1"/>
</dbReference>
<protein>
    <submittedName>
        <fullName evidence="1">Type II secretion system protein GspM</fullName>
    </submittedName>
</protein>
<dbReference type="Proteomes" id="UP000633418">
    <property type="component" value="Chromosome"/>
</dbReference>
<dbReference type="InterPro" id="IPR030927">
    <property type="entry name" value="T2SS_GspM_XcpZ"/>
</dbReference>
<dbReference type="SUPFAM" id="SSF103054">
    <property type="entry name" value="General secretion pathway protein M, EpsM"/>
    <property type="match status" value="1"/>
</dbReference>
<dbReference type="InterPro" id="IPR023229">
    <property type="entry name" value="T2SS_M_periplasmic_sf"/>
</dbReference>
<name>A0A9E6TWI7_9PSED</name>
<accession>A0A9E6TWI7</accession>